<dbReference type="EMBL" id="MFAQ01000017">
    <property type="protein sequence ID" value="OGD83435.1"/>
    <property type="molecule type" value="Genomic_DNA"/>
</dbReference>
<dbReference type="InterPro" id="IPR042184">
    <property type="entry name" value="YqeY/Aim41_N"/>
</dbReference>
<dbReference type="Proteomes" id="UP000179237">
    <property type="component" value="Unassembled WGS sequence"/>
</dbReference>
<dbReference type="InterPro" id="IPR003789">
    <property type="entry name" value="Asn/Gln_tRNA_amidoTrase-B-like"/>
</dbReference>
<dbReference type="InterPro" id="IPR019004">
    <property type="entry name" value="YqeY/Aim41"/>
</dbReference>
<dbReference type="GO" id="GO:0016884">
    <property type="term" value="F:carbon-nitrogen ligase activity, with glutamine as amido-N-donor"/>
    <property type="evidence" value="ECO:0007669"/>
    <property type="project" value="InterPro"/>
</dbReference>
<dbReference type="Gene3D" id="1.10.10.410">
    <property type="match status" value="1"/>
</dbReference>
<accession>A0A1F5FV15</accession>
<dbReference type="SUPFAM" id="SSF89095">
    <property type="entry name" value="GatB/YqeY motif"/>
    <property type="match status" value="1"/>
</dbReference>
<dbReference type="AlphaFoldDB" id="A0A1F5FV15"/>
<evidence type="ECO:0000313" key="1">
    <source>
        <dbReference type="EMBL" id="OGD83435.1"/>
    </source>
</evidence>
<dbReference type="PANTHER" id="PTHR28055">
    <property type="entry name" value="ALTERED INHERITANCE OF MITOCHONDRIA PROTEIN 41, MITOCHONDRIAL"/>
    <property type="match status" value="1"/>
</dbReference>
<dbReference type="Gene3D" id="1.10.1510.10">
    <property type="entry name" value="Uncharacterised protein YqeY/AIM41 PF09424, N-terminal domain"/>
    <property type="match status" value="1"/>
</dbReference>
<name>A0A1F5FV15_9BACT</name>
<sequence>MFNQLKQDLLVAKKGGDTFLLGVLKLLLSELSYAQVDFKGGELPDTEVIRVLFREAKKRKDSIEVYTKIGSVDKVESEKKELEIIERYLPKLMSEAEVEVEIAKIASESGITGGRLMGIIMGRLKGKVDGGVVQRIVNEKYK</sequence>
<comment type="caution">
    <text evidence="1">The sequence shown here is derived from an EMBL/GenBank/DDBJ whole genome shotgun (WGS) entry which is preliminary data.</text>
</comment>
<reference evidence="1 2" key="1">
    <citation type="journal article" date="2016" name="Nat. Commun.">
        <title>Thousands of microbial genomes shed light on interconnected biogeochemical processes in an aquifer system.</title>
        <authorList>
            <person name="Anantharaman K."/>
            <person name="Brown C.T."/>
            <person name="Hug L.A."/>
            <person name="Sharon I."/>
            <person name="Castelle C.J."/>
            <person name="Probst A.J."/>
            <person name="Thomas B.C."/>
            <person name="Singh A."/>
            <person name="Wilkins M.J."/>
            <person name="Karaoz U."/>
            <person name="Brodie E.L."/>
            <person name="Williams K.H."/>
            <person name="Hubbard S.S."/>
            <person name="Banfield J.F."/>
        </authorList>
    </citation>
    <scope>NUCLEOTIDE SEQUENCE [LARGE SCALE GENOMIC DNA]</scope>
</reference>
<gene>
    <name evidence="1" type="ORF">A2572_01870</name>
</gene>
<protein>
    <recommendedName>
        <fullName evidence="3">Glutamyl-tRNA amidotransferase</fullName>
    </recommendedName>
</protein>
<proteinExistence type="predicted"/>
<evidence type="ECO:0008006" key="3">
    <source>
        <dbReference type="Google" id="ProtNLM"/>
    </source>
</evidence>
<dbReference type="Pfam" id="PF09424">
    <property type="entry name" value="YqeY"/>
    <property type="match status" value="1"/>
</dbReference>
<dbReference type="InterPro" id="IPR023168">
    <property type="entry name" value="GatB_Yqey_C_2"/>
</dbReference>
<dbReference type="PANTHER" id="PTHR28055:SF1">
    <property type="entry name" value="ALTERED INHERITANCE OF MITOCHONDRIA PROTEIN 41, MITOCHONDRIAL"/>
    <property type="match status" value="1"/>
</dbReference>
<organism evidence="1 2">
    <name type="scientific">Candidatus Collierbacteria bacterium RIFOXYD1_FULL_40_9</name>
    <dbReference type="NCBI Taxonomy" id="1817731"/>
    <lineage>
        <taxon>Bacteria</taxon>
        <taxon>Candidatus Collieribacteriota</taxon>
    </lineage>
</organism>
<evidence type="ECO:0000313" key="2">
    <source>
        <dbReference type="Proteomes" id="UP000179237"/>
    </source>
</evidence>